<dbReference type="Gene3D" id="2.40.70.10">
    <property type="entry name" value="Acid Proteases"/>
    <property type="match status" value="2"/>
</dbReference>
<dbReference type="FunFam" id="2.40.70.10:FF:000008">
    <property type="entry name" value="Cathepsin D"/>
    <property type="match status" value="1"/>
</dbReference>
<evidence type="ECO:0000256" key="4">
    <source>
        <dbReference type="ARBA" id="ARBA00022801"/>
    </source>
</evidence>
<dbReference type="Pfam" id="PF00026">
    <property type="entry name" value="Asp"/>
    <property type="match status" value="1"/>
</dbReference>
<comment type="similarity">
    <text evidence="1 9">Belongs to the peptidase A1 family.</text>
</comment>
<dbReference type="SUPFAM" id="SSF50630">
    <property type="entry name" value="Acid proteases"/>
    <property type="match status" value="1"/>
</dbReference>
<dbReference type="InterPro" id="IPR033121">
    <property type="entry name" value="PEPTIDASE_A1"/>
</dbReference>
<dbReference type="PANTHER" id="PTHR47966">
    <property type="entry name" value="BETA-SITE APP-CLEAVING ENZYME, ISOFORM A-RELATED"/>
    <property type="match status" value="1"/>
</dbReference>
<dbReference type="Proteomes" id="UP000193922">
    <property type="component" value="Unassembled WGS sequence"/>
</dbReference>
<dbReference type="InterPro" id="IPR034164">
    <property type="entry name" value="Pepsin-like_dom"/>
</dbReference>
<comment type="caution">
    <text evidence="11">The sequence shown here is derived from an EMBL/GenBank/DDBJ whole genome shotgun (WGS) entry which is preliminary data.</text>
</comment>
<feature type="active site" evidence="7">
    <location>
        <position position="16"/>
    </location>
</feature>
<evidence type="ECO:0000256" key="6">
    <source>
        <dbReference type="ARBA" id="ARBA00023157"/>
    </source>
</evidence>
<dbReference type="InterPro" id="IPR001969">
    <property type="entry name" value="Aspartic_peptidase_AS"/>
</dbReference>
<keyword evidence="12" id="KW-1185">Reference proteome</keyword>
<dbReference type="EMBL" id="MCFD01000002">
    <property type="protein sequence ID" value="ORX72842.1"/>
    <property type="molecule type" value="Genomic_DNA"/>
</dbReference>
<evidence type="ECO:0000256" key="2">
    <source>
        <dbReference type="ARBA" id="ARBA00022670"/>
    </source>
</evidence>
<dbReference type="GO" id="GO:0006508">
    <property type="term" value="P:proteolysis"/>
    <property type="evidence" value="ECO:0007669"/>
    <property type="project" value="UniProtKB-KW"/>
</dbReference>
<feature type="disulfide bond" evidence="8">
    <location>
        <begin position="230"/>
        <end position="272"/>
    </location>
</feature>
<dbReference type="PRINTS" id="PR00792">
    <property type="entry name" value="PEPSIN"/>
</dbReference>
<evidence type="ECO:0000256" key="1">
    <source>
        <dbReference type="ARBA" id="ARBA00007447"/>
    </source>
</evidence>
<dbReference type="CDD" id="cd05471">
    <property type="entry name" value="pepsin_like"/>
    <property type="match status" value="1"/>
</dbReference>
<keyword evidence="5" id="KW-0865">Zymogen</keyword>
<dbReference type="RefSeq" id="XP_040746182.1">
    <property type="nucleotide sequence ID" value="XM_040884927.1"/>
</dbReference>
<gene>
    <name evidence="11" type="ORF">DL89DRAFT_232620</name>
</gene>
<evidence type="ECO:0000259" key="10">
    <source>
        <dbReference type="PROSITE" id="PS51767"/>
    </source>
</evidence>
<feature type="disulfide bond" evidence="8">
    <location>
        <begin position="29"/>
        <end position="34"/>
    </location>
</feature>
<evidence type="ECO:0000256" key="5">
    <source>
        <dbReference type="ARBA" id="ARBA00023145"/>
    </source>
</evidence>
<dbReference type="PANTHER" id="PTHR47966:SF51">
    <property type="entry name" value="BETA-SITE APP-CLEAVING ENZYME, ISOFORM A-RELATED"/>
    <property type="match status" value="1"/>
</dbReference>
<reference evidence="11 12" key="1">
    <citation type="submission" date="2016-07" db="EMBL/GenBank/DDBJ databases">
        <title>Pervasive Adenine N6-methylation of Active Genes in Fungi.</title>
        <authorList>
            <consortium name="DOE Joint Genome Institute"/>
            <person name="Mondo S.J."/>
            <person name="Dannebaum R.O."/>
            <person name="Kuo R.C."/>
            <person name="Labutti K."/>
            <person name="Haridas S."/>
            <person name="Kuo A."/>
            <person name="Salamov A."/>
            <person name="Ahrendt S.R."/>
            <person name="Lipzen A."/>
            <person name="Sullivan W."/>
            <person name="Andreopoulos W.B."/>
            <person name="Clum A."/>
            <person name="Lindquist E."/>
            <person name="Daum C."/>
            <person name="Ramamoorthy G.K."/>
            <person name="Gryganskyi A."/>
            <person name="Culley D."/>
            <person name="Magnuson J.K."/>
            <person name="James T.Y."/>
            <person name="O'Malley M.A."/>
            <person name="Stajich J.E."/>
            <person name="Spatafora J.W."/>
            <person name="Visel A."/>
            <person name="Grigoriev I.V."/>
        </authorList>
    </citation>
    <scope>NUCLEOTIDE SEQUENCE [LARGE SCALE GENOMIC DNA]</scope>
    <source>
        <strain evidence="11 12">ATCC 12442</strain>
    </source>
</reference>
<feature type="active site" evidence="7">
    <location>
        <position position="199"/>
    </location>
</feature>
<evidence type="ECO:0000313" key="12">
    <source>
        <dbReference type="Proteomes" id="UP000193922"/>
    </source>
</evidence>
<feature type="domain" description="Peptidase A1" evidence="10">
    <location>
        <begin position="1"/>
        <end position="309"/>
    </location>
</feature>
<keyword evidence="2 9" id="KW-0645">Protease</keyword>
<keyword evidence="6 8" id="KW-1015">Disulfide bond</keyword>
<proteinExistence type="inferred from homology"/>
<dbReference type="PROSITE" id="PS51767">
    <property type="entry name" value="PEPTIDASE_A1"/>
    <property type="match status" value="1"/>
</dbReference>
<evidence type="ECO:0000256" key="7">
    <source>
        <dbReference type="PIRSR" id="PIRSR601461-1"/>
    </source>
</evidence>
<dbReference type="PROSITE" id="PS00141">
    <property type="entry name" value="ASP_PROTEASE"/>
    <property type="match status" value="1"/>
</dbReference>
<dbReference type="AlphaFoldDB" id="A0A1Y1WHA1"/>
<dbReference type="GeneID" id="63801575"/>
<evidence type="ECO:0000256" key="9">
    <source>
        <dbReference type="RuleBase" id="RU000454"/>
    </source>
</evidence>
<dbReference type="GO" id="GO:0004190">
    <property type="term" value="F:aspartic-type endopeptidase activity"/>
    <property type="evidence" value="ECO:0007669"/>
    <property type="project" value="UniProtKB-KW"/>
</dbReference>
<evidence type="ECO:0000256" key="8">
    <source>
        <dbReference type="PIRSR" id="PIRSR601461-2"/>
    </source>
</evidence>
<evidence type="ECO:0000256" key="3">
    <source>
        <dbReference type="ARBA" id="ARBA00022750"/>
    </source>
</evidence>
<dbReference type="InterPro" id="IPR001461">
    <property type="entry name" value="Aspartic_peptidase_A1"/>
</dbReference>
<dbReference type="InterPro" id="IPR021109">
    <property type="entry name" value="Peptidase_aspartic_dom_sf"/>
</dbReference>
<dbReference type="STRING" id="61395.A0A1Y1WHA1"/>
<organism evidence="11 12">
    <name type="scientific">Linderina pennispora</name>
    <dbReference type="NCBI Taxonomy" id="61395"/>
    <lineage>
        <taxon>Eukaryota</taxon>
        <taxon>Fungi</taxon>
        <taxon>Fungi incertae sedis</taxon>
        <taxon>Zoopagomycota</taxon>
        <taxon>Kickxellomycotina</taxon>
        <taxon>Kickxellomycetes</taxon>
        <taxon>Kickxellales</taxon>
        <taxon>Kickxellaceae</taxon>
        <taxon>Linderina</taxon>
    </lineage>
</organism>
<evidence type="ECO:0000313" key="11">
    <source>
        <dbReference type="EMBL" id="ORX72842.1"/>
    </source>
</evidence>
<dbReference type="OrthoDB" id="15189at2759"/>
<accession>A0A1Y1WHA1</accession>
<sequence>MISIGSPPQQFRVNFDTGSADLWVPSTRCANPVCTRHNQFNPNASSTYAPLLCGRLPNQIGIEYGTGMVTIQAAHDTLQWGSMSIRNASFGEAVEMTPDFDAQFDGLFGLAFPTLATQGLDPPLFALADQQKLNANRFSFTLGDTGGRLDLGIPPDSNETTTTWIKVTQPAFWAVNVYGIDLPTRKRLKIKTRGVGLLDSGTTTILCPSPVAKLINRIIGASDNGLGVDCGVSTTGPTFRFRLAGRDGQNNITIPISPSQYILGDGVPEHGCMSAFQVGGPKDKWILGLPFFMNRTISFDVDNTRVGFTTLDRDALARLRTAGDSQDYATDDNDGYNVVVTGPRIESTNQVMPRSATASQQAASAKMLALALLVCLV</sequence>
<keyword evidence="4 9" id="KW-0378">Hydrolase</keyword>
<name>A0A1Y1WHA1_9FUNG</name>
<keyword evidence="3 9" id="KW-0064">Aspartyl protease</keyword>
<protein>
    <submittedName>
        <fullName evidence="11">Acid protease</fullName>
    </submittedName>
</protein>